<gene>
    <name evidence="4" type="ORF">ABS772_07660</name>
</gene>
<evidence type="ECO:0000259" key="3">
    <source>
        <dbReference type="Pfam" id="PF13248"/>
    </source>
</evidence>
<dbReference type="InterPro" id="IPR059113">
    <property type="entry name" value="Znf_ribbon"/>
</dbReference>
<dbReference type="Pfam" id="PF13248">
    <property type="entry name" value="Zn_ribbon_3"/>
    <property type="match status" value="1"/>
</dbReference>
<protein>
    <submittedName>
        <fullName evidence="4">Zinc ribbon domain-containing protein</fullName>
    </submittedName>
</protein>
<dbReference type="Proteomes" id="UP001480955">
    <property type="component" value="Unassembled WGS sequence"/>
</dbReference>
<sequence>MTRCPDCGRQVSDRAVACPNCGRPLAPGGQDGSARTALVAGFEYRSERTLFGWPLVHVVYGASDNATLRPARGILAFGNIAFGLVAFGGIAVGGIALGGITLGPIALGGVAIGLLLGAGGIATGYWALGGVALGATAIGGVALGAMIGPAAGSVRSVNRRPGSRAPCGSGIRGWRRRSARPGSGPLP</sequence>
<proteinExistence type="predicted"/>
<keyword evidence="2" id="KW-1133">Transmembrane helix</keyword>
<comment type="caution">
    <text evidence="4">The sequence shown here is derived from an EMBL/GenBank/DDBJ whole genome shotgun (WGS) entry which is preliminary data.</text>
</comment>
<feature type="domain" description="Putative zinc-ribbon" evidence="3">
    <location>
        <begin position="1"/>
        <end position="25"/>
    </location>
</feature>
<feature type="transmembrane region" description="Helical" evidence="2">
    <location>
        <begin position="105"/>
        <end position="126"/>
    </location>
</feature>
<feature type="region of interest" description="Disordered" evidence="1">
    <location>
        <begin position="158"/>
        <end position="187"/>
    </location>
</feature>
<evidence type="ECO:0000256" key="1">
    <source>
        <dbReference type="SAM" id="MobiDB-lite"/>
    </source>
</evidence>
<keyword evidence="2" id="KW-0812">Transmembrane</keyword>
<reference evidence="4 5" key="1">
    <citation type="submission" date="2024-06" db="EMBL/GenBank/DDBJ databases">
        <authorList>
            <person name="Campbell A.G."/>
        </authorList>
    </citation>
    <scope>NUCLEOTIDE SEQUENCE [LARGE SCALE GENOMIC DNA]</scope>
    <source>
        <strain evidence="4 5">EM12</strain>
    </source>
</reference>
<dbReference type="RefSeq" id="WP_350393527.1">
    <property type="nucleotide sequence ID" value="NZ_JBELQE010000048.1"/>
</dbReference>
<keyword evidence="2" id="KW-0472">Membrane</keyword>
<organism evidence="4 5">
    <name type="scientific">Methylorubrum podarium</name>
    <dbReference type="NCBI Taxonomy" id="200476"/>
    <lineage>
        <taxon>Bacteria</taxon>
        <taxon>Pseudomonadati</taxon>
        <taxon>Pseudomonadota</taxon>
        <taxon>Alphaproteobacteria</taxon>
        <taxon>Hyphomicrobiales</taxon>
        <taxon>Methylobacteriaceae</taxon>
        <taxon>Methylorubrum</taxon>
    </lineage>
</organism>
<evidence type="ECO:0000313" key="5">
    <source>
        <dbReference type="Proteomes" id="UP001480955"/>
    </source>
</evidence>
<dbReference type="EMBL" id="JBELQE010000048">
    <property type="protein sequence ID" value="MER2249789.1"/>
    <property type="molecule type" value="Genomic_DNA"/>
</dbReference>
<evidence type="ECO:0000256" key="2">
    <source>
        <dbReference type="SAM" id="Phobius"/>
    </source>
</evidence>
<keyword evidence="5" id="KW-1185">Reference proteome</keyword>
<name>A0ABV1QK98_9HYPH</name>
<evidence type="ECO:0000313" key="4">
    <source>
        <dbReference type="EMBL" id="MER2249789.1"/>
    </source>
</evidence>
<feature type="transmembrane region" description="Helical" evidence="2">
    <location>
        <begin position="132"/>
        <end position="154"/>
    </location>
</feature>
<feature type="transmembrane region" description="Helical" evidence="2">
    <location>
        <begin position="74"/>
        <end position="98"/>
    </location>
</feature>
<accession>A0ABV1QK98</accession>